<feature type="transmembrane region" description="Helical" evidence="1">
    <location>
        <begin position="52"/>
        <end position="73"/>
    </location>
</feature>
<evidence type="ECO:0000313" key="2">
    <source>
        <dbReference type="EMBL" id="GAH53772.1"/>
    </source>
</evidence>
<organism evidence="2">
    <name type="scientific">marine sediment metagenome</name>
    <dbReference type="NCBI Taxonomy" id="412755"/>
    <lineage>
        <taxon>unclassified sequences</taxon>
        <taxon>metagenomes</taxon>
        <taxon>ecological metagenomes</taxon>
    </lineage>
</organism>
<proteinExistence type="predicted"/>
<name>X1G961_9ZZZZ</name>
<reference evidence="2" key="1">
    <citation type="journal article" date="2014" name="Front. Microbiol.">
        <title>High frequency of phylogenetically diverse reductive dehalogenase-homologous genes in deep subseafloor sedimentary metagenomes.</title>
        <authorList>
            <person name="Kawai M."/>
            <person name="Futagami T."/>
            <person name="Toyoda A."/>
            <person name="Takaki Y."/>
            <person name="Nishi S."/>
            <person name="Hori S."/>
            <person name="Arai W."/>
            <person name="Tsubouchi T."/>
            <person name="Morono Y."/>
            <person name="Uchiyama I."/>
            <person name="Ito T."/>
            <person name="Fujiyama A."/>
            <person name="Inagaki F."/>
            <person name="Takami H."/>
        </authorList>
    </citation>
    <scope>NUCLEOTIDE SEQUENCE</scope>
    <source>
        <strain evidence="2">Expedition CK06-06</strain>
    </source>
</reference>
<feature type="transmembrane region" description="Helical" evidence="1">
    <location>
        <begin position="6"/>
        <end position="31"/>
    </location>
</feature>
<accession>X1G961</accession>
<evidence type="ECO:0000256" key="1">
    <source>
        <dbReference type="SAM" id="Phobius"/>
    </source>
</evidence>
<feature type="non-terminal residue" evidence="2">
    <location>
        <position position="135"/>
    </location>
</feature>
<comment type="caution">
    <text evidence="2">The sequence shown here is derived from an EMBL/GenBank/DDBJ whole genome shotgun (WGS) entry which is preliminary data.</text>
</comment>
<keyword evidence="1" id="KW-1133">Transmembrane helix</keyword>
<keyword evidence="1" id="KW-0812">Transmembrane</keyword>
<protein>
    <submittedName>
        <fullName evidence="2">Uncharacterized protein</fullName>
    </submittedName>
</protein>
<dbReference type="AlphaFoldDB" id="X1G961"/>
<sequence length="135" mass="15846">MRVLEGFNPFIIIAIGLILSRVHSKLIIIGTKIEAKLLRFKIRNLKKFFPHLSKKSVSIGVMLSISLLTYSYAYNNFVYIYLYDDSMMDCVFYINQNYESNAIIGVHEINDTHTIYDLLQNFQLVYYNQLDNWTS</sequence>
<keyword evidence="1" id="KW-0472">Membrane</keyword>
<dbReference type="EMBL" id="BARU01016887">
    <property type="protein sequence ID" value="GAH53772.1"/>
    <property type="molecule type" value="Genomic_DNA"/>
</dbReference>
<gene>
    <name evidence="2" type="ORF">S03H2_28038</name>
</gene>